<sequence>MHSSCNLIKSSNTSVKGDIKIVTECVVTEEEQHFQEIENSQIKSYEAIGASILDKARKDSDNIIMEAFQYSKNIEKEAYEKGYAQGVNNGYEDGNKQGYAESKEEAKSIIEDAVKKAREILLSAEKQVEDYKIKKEKEIVKLSLEMAKIITNKNFENDESVISLINPVLEQFRGEENIVIKCNGNYIVAIESKVNEWKKSYAISGEILVLEDPLMELGNAVLEKSTGKVVVGLDVSLEKLEESIKEFCGEEDA</sequence>
<proteinExistence type="inferred from homology"/>
<evidence type="ECO:0000256" key="4">
    <source>
        <dbReference type="ARBA" id="ARBA00022795"/>
    </source>
</evidence>
<protein>
    <submittedName>
        <fullName evidence="8">Flagellar biosynthesis/type III secretory pathway-like protein</fullName>
    </submittedName>
</protein>
<evidence type="ECO:0000256" key="5">
    <source>
        <dbReference type="ARBA" id="ARBA00022927"/>
    </source>
</evidence>
<evidence type="ECO:0000313" key="8">
    <source>
        <dbReference type="EMBL" id="MBC5640896.1"/>
    </source>
</evidence>
<comment type="caution">
    <text evidence="8">The sequence shown here is derived from an EMBL/GenBank/DDBJ whole genome shotgun (WGS) entry which is preliminary data.</text>
</comment>
<accession>A0A8I0ABK2</accession>
<keyword evidence="9" id="KW-1185">Reference proteome</keyword>
<gene>
    <name evidence="8" type="ORF">H8R92_10765</name>
</gene>
<evidence type="ECO:0000256" key="1">
    <source>
        <dbReference type="ARBA" id="ARBA00003041"/>
    </source>
</evidence>
<dbReference type="RefSeq" id="WP_186835449.1">
    <property type="nucleotide sequence ID" value="NZ_JACOOQ010000019.1"/>
</dbReference>
<comment type="similarity">
    <text evidence="2">Belongs to the FliH family.</text>
</comment>
<dbReference type="InterPro" id="IPR018035">
    <property type="entry name" value="Flagellar_FliH/T3SS_HrpE"/>
</dbReference>
<keyword evidence="8" id="KW-0282">Flagellum</keyword>
<keyword evidence="3" id="KW-0813">Transport</keyword>
<evidence type="ECO:0000259" key="7">
    <source>
        <dbReference type="Pfam" id="PF02108"/>
    </source>
</evidence>
<keyword evidence="5" id="KW-0653">Protein transport</keyword>
<dbReference type="Proteomes" id="UP000662088">
    <property type="component" value="Unassembled WGS sequence"/>
</dbReference>
<keyword evidence="8" id="KW-0966">Cell projection</keyword>
<dbReference type="InterPro" id="IPR051472">
    <property type="entry name" value="T3SS_Stator/FliH"/>
</dbReference>
<evidence type="ECO:0000256" key="6">
    <source>
        <dbReference type="ARBA" id="ARBA00023225"/>
    </source>
</evidence>
<comment type="function">
    <text evidence="1">Needed for flagellar regrowth and assembly.</text>
</comment>
<keyword evidence="4" id="KW-1005">Bacterial flagellum biogenesis</keyword>
<dbReference type="EMBL" id="JACOOQ010000019">
    <property type="protein sequence ID" value="MBC5640896.1"/>
    <property type="molecule type" value="Genomic_DNA"/>
</dbReference>
<evidence type="ECO:0000256" key="3">
    <source>
        <dbReference type="ARBA" id="ARBA00022448"/>
    </source>
</evidence>
<keyword evidence="6" id="KW-1006">Bacterial flagellum protein export</keyword>
<evidence type="ECO:0000256" key="2">
    <source>
        <dbReference type="ARBA" id="ARBA00006602"/>
    </source>
</evidence>
<dbReference type="AlphaFoldDB" id="A0A8I0ABK2"/>
<name>A0A8I0ABK2_9CLOT</name>
<dbReference type="Pfam" id="PF02108">
    <property type="entry name" value="FliH"/>
    <property type="match status" value="1"/>
</dbReference>
<feature type="domain" description="Flagellar assembly protein FliH/Type III secretion system HrpE" evidence="7">
    <location>
        <begin position="113"/>
        <end position="229"/>
    </location>
</feature>
<organism evidence="8 9">
    <name type="scientific">Clostridium lentum</name>
    <dbReference type="NCBI Taxonomy" id="2763037"/>
    <lineage>
        <taxon>Bacteria</taxon>
        <taxon>Bacillati</taxon>
        <taxon>Bacillota</taxon>
        <taxon>Clostridia</taxon>
        <taxon>Eubacteriales</taxon>
        <taxon>Clostridiaceae</taxon>
        <taxon>Clostridium</taxon>
    </lineage>
</organism>
<evidence type="ECO:0000313" key="9">
    <source>
        <dbReference type="Proteomes" id="UP000662088"/>
    </source>
</evidence>
<dbReference type="GO" id="GO:0015031">
    <property type="term" value="P:protein transport"/>
    <property type="evidence" value="ECO:0007669"/>
    <property type="project" value="UniProtKB-KW"/>
</dbReference>
<dbReference type="PANTHER" id="PTHR34982:SF1">
    <property type="entry name" value="FLAGELLAR ASSEMBLY PROTEIN FLIH"/>
    <property type="match status" value="1"/>
</dbReference>
<dbReference type="PANTHER" id="PTHR34982">
    <property type="entry name" value="YOP PROTEINS TRANSLOCATION PROTEIN L"/>
    <property type="match status" value="1"/>
</dbReference>
<dbReference type="GO" id="GO:0005829">
    <property type="term" value="C:cytosol"/>
    <property type="evidence" value="ECO:0007669"/>
    <property type="project" value="TreeGrafter"/>
</dbReference>
<reference evidence="8" key="1">
    <citation type="submission" date="2020-08" db="EMBL/GenBank/DDBJ databases">
        <title>Genome public.</title>
        <authorList>
            <person name="Liu C."/>
            <person name="Sun Q."/>
        </authorList>
    </citation>
    <scope>NUCLEOTIDE SEQUENCE</scope>
    <source>
        <strain evidence="8">NSJ-42</strain>
    </source>
</reference>
<keyword evidence="8" id="KW-0969">Cilium</keyword>